<evidence type="ECO:0000256" key="2">
    <source>
        <dbReference type="ARBA" id="ARBA00004370"/>
    </source>
</evidence>
<dbReference type="InterPro" id="IPR005467">
    <property type="entry name" value="His_kinase_dom"/>
</dbReference>
<comment type="subcellular location">
    <subcellularLocation>
        <location evidence="2">Membrane</location>
    </subcellularLocation>
</comment>
<dbReference type="InterPro" id="IPR000014">
    <property type="entry name" value="PAS"/>
</dbReference>
<evidence type="ECO:0000313" key="14">
    <source>
        <dbReference type="EMBL" id="HGH59946.1"/>
    </source>
</evidence>
<dbReference type="EC" id="2.7.13.3" evidence="3"/>
<dbReference type="SUPFAM" id="SSF47384">
    <property type="entry name" value="Homodimeric domain of signal transducing histidine kinase"/>
    <property type="match status" value="1"/>
</dbReference>
<keyword evidence="9" id="KW-0902">Two-component regulatory system</keyword>
<dbReference type="GO" id="GO:0000155">
    <property type="term" value="F:phosphorelay sensor kinase activity"/>
    <property type="evidence" value="ECO:0007669"/>
    <property type="project" value="InterPro"/>
</dbReference>
<dbReference type="EMBL" id="DTGT01000047">
    <property type="protein sequence ID" value="HGH59946.1"/>
    <property type="molecule type" value="Genomic_DNA"/>
</dbReference>
<dbReference type="Gene3D" id="6.10.340.10">
    <property type="match status" value="1"/>
</dbReference>
<accession>A0A7C4AQA7</accession>
<dbReference type="Gene3D" id="3.30.565.10">
    <property type="entry name" value="Histidine kinase-like ATPase, C-terminal domain"/>
    <property type="match status" value="1"/>
</dbReference>
<keyword evidence="4" id="KW-0597">Phosphoprotein</keyword>
<dbReference type="PANTHER" id="PTHR43065:SF46">
    <property type="entry name" value="C4-DICARBOXYLATE TRANSPORT SENSOR PROTEIN DCTB"/>
    <property type="match status" value="1"/>
</dbReference>
<evidence type="ECO:0000256" key="4">
    <source>
        <dbReference type="ARBA" id="ARBA00022553"/>
    </source>
</evidence>
<evidence type="ECO:0000256" key="3">
    <source>
        <dbReference type="ARBA" id="ARBA00012438"/>
    </source>
</evidence>
<dbReference type="AlphaFoldDB" id="A0A7C4AQA7"/>
<sequence length="581" mass="63756">MPGSVEDKTFSGTELASHKNTSSHPSEGPIHGGPQKERGEDAERIAIIDDLIARQIAPRARLFASLKNRILVSTLLVVIGAIVVMGIVLQITIFPKLRGEANIITNLKVLHFAASAAIIVLSWLFIERISKTIASPLLELTKRADEISMGAGPCGSAAGERPWSADGSEKGDASDKSGQDEIERLTRSFNCMLAHLKASETMLRESEEKYRFLFDNGPSPIFVIDADTLQILDLNARAEEEYQFTRDEFLSMTFSDLGMQSNKADTDAQIRRLLASDHDAPLPVIQHKRKDGSMFMVNFHARMTRFRDRPAIIAAVWDVTETLEKHAKLIQASKMATLGEMATGIAHELNQPLDVIMLGCDFIGKRLKRGHEINIEDLHYVTEEISASVQRAAKIINHLRQFGRKTDAVMNPVDIREAITSVFGLVGRQLEARGIEWDLDFPEHVPKILGDLNRLEQVFINLVLNARDAMVSPGDASPASDPNKPKLIAISVSTEDNRLVVAVSDTGPGIPENLLDKIFDPFFTTKKPGEGTGLGLSITYGIVKDHKGTVEVDSTPGKGATFRLTFPILSTELPNGKDSAS</sequence>
<feature type="compositionally biased region" description="Polar residues" evidence="10">
    <location>
        <begin position="10"/>
        <end position="25"/>
    </location>
</feature>
<gene>
    <name evidence="14" type="ORF">ENV54_01460</name>
</gene>
<dbReference type="Pfam" id="PF08448">
    <property type="entry name" value="PAS_4"/>
    <property type="match status" value="1"/>
</dbReference>
<name>A0A7C4AQA7_9BACT</name>
<dbReference type="SMART" id="SM00387">
    <property type="entry name" value="HATPase_c"/>
    <property type="match status" value="1"/>
</dbReference>
<feature type="domain" description="PAS" evidence="13">
    <location>
        <begin position="206"/>
        <end position="277"/>
    </location>
</feature>
<comment type="catalytic activity">
    <reaction evidence="1">
        <text>ATP + protein L-histidine = ADP + protein N-phospho-L-histidine.</text>
        <dbReference type="EC" id="2.7.13.3"/>
    </reaction>
</comment>
<dbReference type="SUPFAM" id="SSF55874">
    <property type="entry name" value="ATPase domain of HSP90 chaperone/DNA topoisomerase II/histidine kinase"/>
    <property type="match status" value="1"/>
</dbReference>
<evidence type="ECO:0000256" key="6">
    <source>
        <dbReference type="ARBA" id="ARBA00022741"/>
    </source>
</evidence>
<dbReference type="GO" id="GO:0005524">
    <property type="term" value="F:ATP binding"/>
    <property type="evidence" value="ECO:0007669"/>
    <property type="project" value="UniProtKB-KW"/>
</dbReference>
<dbReference type="Gene3D" id="3.30.450.20">
    <property type="entry name" value="PAS domain"/>
    <property type="match status" value="1"/>
</dbReference>
<reference evidence="14" key="1">
    <citation type="journal article" date="2020" name="mSystems">
        <title>Genome- and Community-Level Interaction Insights into Carbon Utilization and Element Cycling Functions of Hydrothermarchaeota in Hydrothermal Sediment.</title>
        <authorList>
            <person name="Zhou Z."/>
            <person name="Liu Y."/>
            <person name="Xu W."/>
            <person name="Pan J."/>
            <person name="Luo Z.H."/>
            <person name="Li M."/>
        </authorList>
    </citation>
    <scope>NUCLEOTIDE SEQUENCE [LARGE SCALE GENOMIC DNA]</scope>
    <source>
        <strain evidence="14">SpSt-769</strain>
    </source>
</reference>
<dbReference type="PANTHER" id="PTHR43065">
    <property type="entry name" value="SENSOR HISTIDINE KINASE"/>
    <property type="match status" value="1"/>
</dbReference>
<dbReference type="CDD" id="cd00130">
    <property type="entry name" value="PAS"/>
    <property type="match status" value="1"/>
</dbReference>
<protein>
    <recommendedName>
        <fullName evidence="3">histidine kinase</fullName>
        <ecNumber evidence="3">2.7.13.3</ecNumber>
    </recommendedName>
</protein>
<evidence type="ECO:0000256" key="5">
    <source>
        <dbReference type="ARBA" id="ARBA00022679"/>
    </source>
</evidence>
<evidence type="ECO:0000256" key="9">
    <source>
        <dbReference type="ARBA" id="ARBA00023012"/>
    </source>
</evidence>
<evidence type="ECO:0000259" key="12">
    <source>
        <dbReference type="PROSITE" id="PS50109"/>
    </source>
</evidence>
<keyword evidence="6" id="KW-0547">Nucleotide-binding</keyword>
<keyword evidence="11" id="KW-0472">Membrane</keyword>
<evidence type="ECO:0000256" key="10">
    <source>
        <dbReference type="SAM" id="MobiDB-lite"/>
    </source>
</evidence>
<dbReference type="InterPro" id="IPR013656">
    <property type="entry name" value="PAS_4"/>
</dbReference>
<evidence type="ECO:0000256" key="1">
    <source>
        <dbReference type="ARBA" id="ARBA00000085"/>
    </source>
</evidence>
<feature type="compositionally biased region" description="Basic and acidic residues" evidence="10">
    <location>
        <begin position="167"/>
        <end position="179"/>
    </location>
</feature>
<dbReference type="SMART" id="SM00091">
    <property type="entry name" value="PAS"/>
    <property type="match status" value="1"/>
</dbReference>
<evidence type="ECO:0000256" key="7">
    <source>
        <dbReference type="ARBA" id="ARBA00022777"/>
    </source>
</evidence>
<dbReference type="GO" id="GO:0016020">
    <property type="term" value="C:membrane"/>
    <property type="evidence" value="ECO:0007669"/>
    <property type="project" value="UniProtKB-SubCell"/>
</dbReference>
<dbReference type="InterPro" id="IPR036097">
    <property type="entry name" value="HisK_dim/P_sf"/>
</dbReference>
<dbReference type="CDD" id="cd00082">
    <property type="entry name" value="HisKA"/>
    <property type="match status" value="1"/>
</dbReference>
<feature type="region of interest" description="Disordered" evidence="10">
    <location>
        <begin position="1"/>
        <end position="38"/>
    </location>
</feature>
<dbReference type="Pfam" id="PF00512">
    <property type="entry name" value="HisKA"/>
    <property type="match status" value="1"/>
</dbReference>
<evidence type="ECO:0000256" key="8">
    <source>
        <dbReference type="ARBA" id="ARBA00022840"/>
    </source>
</evidence>
<dbReference type="InterPro" id="IPR036890">
    <property type="entry name" value="HATPase_C_sf"/>
</dbReference>
<dbReference type="InterPro" id="IPR003661">
    <property type="entry name" value="HisK_dim/P_dom"/>
</dbReference>
<comment type="caution">
    <text evidence="14">The sequence shown here is derived from an EMBL/GenBank/DDBJ whole genome shotgun (WGS) entry which is preliminary data.</text>
</comment>
<dbReference type="PRINTS" id="PR00344">
    <property type="entry name" value="BCTRLSENSOR"/>
</dbReference>
<evidence type="ECO:0000259" key="13">
    <source>
        <dbReference type="PROSITE" id="PS50112"/>
    </source>
</evidence>
<feature type="domain" description="Histidine kinase" evidence="12">
    <location>
        <begin position="344"/>
        <end position="570"/>
    </location>
</feature>
<dbReference type="SUPFAM" id="SSF55785">
    <property type="entry name" value="PYP-like sensor domain (PAS domain)"/>
    <property type="match status" value="1"/>
</dbReference>
<dbReference type="InterPro" id="IPR003660">
    <property type="entry name" value="HAMP_dom"/>
</dbReference>
<feature type="transmembrane region" description="Helical" evidence="11">
    <location>
        <begin position="70"/>
        <end position="94"/>
    </location>
</feature>
<proteinExistence type="predicted"/>
<dbReference type="InterPro" id="IPR004358">
    <property type="entry name" value="Sig_transdc_His_kin-like_C"/>
</dbReference>
<dbReference type="Gene3D" id="1.10.287.130">
    <property type="match status" value="1"/>
</dbReference>
<dbReference type="Pfam" id="PF02518">
    <property type="entry name" value="HATPase_c"/>
    <property type="match status" value="1"/>
</dbReference>
<evidence type="ECO:0000256" key="11">
    <source>
        <dbReference type="SAM" id="Phobius"/>
    </source>
</evidence>
<keyword evidence="8" id="KW-0067">ATP-binding</keyword>
<keyword evidence="11" id="KW-0812">Transmembrane</keyword>
<dbReference type="InterPro" id="IPR003594">
    <property type="entry name" value="HATPase_dom"/>
</dbReference>
<keyword evidence="5" id="KW-0808">Transferase</keyword>
<dbReference type="PROSITE" id="PS50112">
    <property type="entry name" value="PAS"/>
    <property type="match status" value="1"/>
</dbReference>
<feature type="transmembrane region" description="Helical" evidence="11">
    <location>
        <begin position="106"/>
        <end position="126"/>
    </location>
</feature>
<keyword evidence="11" id="KW-1133">Transmembrane helix</keyword>
<dbReference type="PROSITE" id="PS50109">
    <property type="entry name" value="HIS_KIN"/>
    <property type="match status" value="1"/>
</dbReference>
<dbReference type="SMART" id="SM00388">
    <property type="entry name" value="HisKA"/>
    <property type="match status" value="1"/>
</dbReference>
<organism evidence="14">
    <name type="scientific">Desulfomonile tiedjei</name>
    <dbReference type="NCBI Taxonomy" id="2358"/>
    <lineage>
        <taxon>Bacteria</taxon>
        <taxon>Pseudomonadati</taxon>
        <taxon>Thermodesulfobacteriota</taxon>
        <taxon>Desulfomonilia</taxon>
        <taxon>Desulfomonilales</taxon>
        <taxon>Desulfomonilaceae</taxon>
        <taxon>Desulfomonile</taxon>
    </lineage>
</organism>
<dbReference type="SMART" id="SM00304">
    <property type="entry name" value="HAMP"/>
    <property type="match status" value="1"/>
</dbReference>
<feature type="region of interest" description="Disordered" evidence="10">
    <location>
        <begin position="151"/>
        <end position="179"/>
    </location>
</feature>
<dbReference type="NCBIfam" id="TIGR00229">
    <property type="entry name" value="sensory_box"/>
    <property type="match status" value="1"/>
</dbReference>
<dbReference type="InterPro" id="IPR035965">
    <property type="entry name" value="PAS-like_dom_sf"/>
</dbReference>
<keyword evidence="7" id="KW-0418">Kinase</keyword>